<evidence type="ECO:0000313" key="1">
    <source>
        <dbReference type="EMBL" id="GAA2372069.1"/>
    </source>
</evidence>
<organism evidence="1 2">
    <name type="scientific">Dactylosporangium salmoneum</name>
    <dbReference type="NCBI Taxonomy" id="53361"/>
    <lineage>
        <taxon>Bacteria</taxon>
        <taxon>Bacillati</taxon>
        <taxon>Actinomycetota</taxon>
        <taxon>Actinomycetes</taxon>
        <taxon>Micromonosporales</taxon>
        <taxon>Micromonosporaceae</taxon>
        <taxon>Dactylosporangium</taxon>
    </lineage>
</organism>
<name>A0ABN3H883_9ACTN</name>
<dbReference type="EMBL" id="BAAARV010000073">
    <property type="protein sequence ID" value="GAA2372069.1"/>
    <property type="molecule type" value="Genomic_DNA"/>
</dbReference>
<gene>
    <name evidence="1" type="ORF">GCM10010170_074100</name>
</gene>
<protein>
    <submittedName>
        <fullName evidence="1">Uncharacterized protein</fullName>
    </submittedName>
</protein>
<dbReference type="Proteomes" id="UP001501444">
    <property type="component" value="Unassembled WGS sequence"/>
</dbReference>
<evidence type="ECO:0000313" key="2">
    <source>
        <dbReference type="Proteomes" id="UP001501444"/>
    </source>
</evidence>
<proteinExistence type="predicted"/>
<comment type="caution">
    <text evidence="1">The sequence shown here is derived from an EMBL/GenBank/DDBJ whole genome shotgun (WGS) entry which is preliminary data.</text>
</comment>
<accession>A0ABN3H883</accession>
<keyword evidence="2" id="KW-1185">Reference proteome</keyword>
<reference evidence="1 2" key="1">
    <citation type="journal article" date="2019" name="Int. J. Syst. Evol. Microbiol.">
        <title>The Global Catalogue of Microorganisms (GCM) 10K type strain sequencing project: providing services to taxonomists for standard genome sequencing and annotation.</title>
        <authorList>
            <consortium name="The Broad Institute Genomics Platform"/>
            <consortium name="The Broad Institute Genome Sequencing Center for Infectious Disease"/>
            <person name="Wu L."/>
            <person name="Ma J."/>
        </authorList>
    </citation>
    <scope>NUCLEOTIDE SEQUENCE [LARGE SCALE GENOMIC DNA]</scope>
    <source>
        <strain evidence="1 2">JCM 3272</strain>
    </source>
</reference>
<sequence>MFEPGEYHGRVGEVADFRSGRQWLPAESHPFSNNVTLGRGRSACCPGPCALREADEGGV</sequence>